<keyword evidence="2" id="KW-0732">Signal</keyword>
<protein>
    <recommendedName>
        <fullName evidence="5">DUF4352 domain-containing protein</fullName>
    </recommendedName>
</protein>
<organism evidence="3 4">
    <name type="scientific">Nocardiopsis alba</name>
    <dbReference type="NCBI Taxonomy" id="53437"/>
    <lineage>
        <taxon>Bacteria</taxon>
        <taxon>Bacillati</taxon>
        <taxon>Actinomycetota</taxon>
        <taxon>Actinomycetes</taxon>
        <taxon>Streptosporangiales</taxon>
        <taxon>Nocardiopsidaceae</taxon>
        <taxon>Nocardiopsis</taxon>
    </lineage>
</organism>
<accession>A0A7K2IUW3</accession>
<reference evidence="3 4" key="1">
    <citation type="journal article" date="2019" name="Nat. Commun.">
        <title>The antimicrobial potential of Streptomyces from insect microbiomes.</title>
        <authorList>
            <person name="Chevrette M.G."/>
            <person name="Carlson C.M."/>
            <person name="Ortega H.E."/>
            <person name="Thomas C."/>
            <person name="Ananiev G.E."/>
            <person name="Barns K.J."/>
            <person name="Book A.J."/>
            <person name="Cagnazzo J."/>
            <person name="Carlos C."/>
            <person name="Flanigan W."/>
            <person name="Grubbs K.J."/>
            <person name="Horn H.A."/>
            <person name="Hoffmann F.M."/>
            <person name="Klassen J.L."/>
            <person name="Knack J.J."/>
            <person name="Lewin G.R."/>
            <person name="McDonald B.R."/>
            <person name="Muller L."/>
            <person name="Melo W.G.P."/>
            <person name="Pinto-Tomas A.A."/>
            <person name="Schmitz A."/>
            <person name="Wendt-Pienkowski E."/>
            <person name="Wildman S."/>
            <person name="Zhao M."/>
            <person name="Zhang F."/>
            <person name="Bugni T.S."/>
            <person name="Andes D.R."/>
            <person name="Pupo M.T."/>
            <person name="Currie C.R."/>
        </authorList>
    </citation>
    <scope>NUCLEOTIDE SEQUENCE [LARGE SCALE GENOMIC DNA]</scope>
    <source>
        <strain evidence="3 4">SID5840</strain>
    </source>
</reference>
<dbReference type="RefSeq" id="WP_042282073.1">
    <property type="nucleotide sequence ID" value="NZ_BAZE01000003.1"/>
</dbReference>
<dbReference type="GeneID" id="91390589"/>
<name>A0A7K2IUW3_9ACTN</name>
<evidence type="ECO:0000313" key="4">
    <source>
        <dbReference type="Proteomes" id="UP000467124"/>
    </source>
</evidence>
<feature type="compositionally biased region" description="Acidic residues" evidence="1">
    <location>
        <begin position="37"/>
        <end position="54"/>
    </location>
</feature>
<sequence length="188" mass="20021">MQRLALPSAALLALLAASACGTGGTPAEDRTANIAEADTEAEPADEAEDSPSEVEVDLGGTYEFDDGLVIELSGVERGVSGEWAYPENMEHARFTIQIQNGTGGAVDLTMFYLQCQYGEEGRTGETIHDTDQGLGDGFTGTVMADRSATADFGCELPSEESYLQVEVSVGDETETDWMRPTVYFVGDV</sequence>
<feature type="region of interest" description="Disordered" evidence="1">
    <location>
        <begin position="22"/>
        <end position="54"/>
    </location>
</feature>
<evidence type="ECO:0000256" key="1">
    <source>
        <dbReference type="SAM" id="MobiDB-lite"/>
    </source>
</evidence>
<feature type="chain" id="PRO_5038865738" description="DUF4352 domain-containing protein" evidence="2">
    <location>
        <begin position="20"/>
        <end position="188"/>
    </location>
</feature>
<feature type="signal peptide" evidence="2">
    <location>
        <begin position="1"/>
        <end position="19"/>
    </location>
</feature>
<evidence type="ECO:0000313" key="3">
    <source>
        <dbReference type="EMBL" id="MYR33585.1"/>
    </source>
</evidence>
<dbReference type="AlphaFoldDB" id="A0A7K2IUW3"/>
<dbReference type="PROSITE" id="PS51257">
    <property type="entry name" value="PROKAR_LIPOPROTEIN"/>
    <property type="match status" value="1"/>
</dbReference>
<gene>
    <name evidence="3" type="ORF">GTW20_15270</name>
</gene>
<comment type="caution">
    <text evidence="3">The sequence shown here is derived from an EMBL/GenBank/DDBJ whole genome shotgun (WGS) entry which is preliminary data.</text>
</comment>
<dbReference type="EMBL" id="WWHY01000001">
    <property type="protein sequence ID" value="MYR33585.1"/>
    <property type="molecule type" value="Genomic_DNA"/>
</dbReference>
<proteinExistence type="predicted"/>
<evidence type="ECO:0008006" key="5">
    <source>
        <dbReference type="Google" id="ProtNLM"/>
    </source>
</evidence>
<dbReference type="Proteomes" id="UP000467124">
    <property type="component" value="Unassembled WGS sequence"/>
</dbReference>
<evidence type="ECO:0000256" key="2">
    <source>
        <dbReference type="SAM" id="SignalP"/>
    </source>
</evidence>